<protein>
    <submittedName>
        <fullName evidence="2">Uncharacterized protein</fullName>
    </submittedName>
</protein>
<evidence type="ECO:0000313" key="2">
    <source>
        <dbReference type="EnsemblMetazoa" id="tetur08g03800.1"/>
    </source>
</evidence>
<proteinExistence type="predicted"/>
<dbReference type="EMBL" id="CAEY01001948">
    <property type="status" value="NOT_ANNOTATED_CDS"/>
    <property type="molecule type" value="Genomic_DNA"/>
</dbReference>
<sequence length="334" mass="38217">MEYCLFYRNRGLPAKQDKRWKVCPVSEIRPFPPATCVKAYDRILVKDSPQHICFAYKFASKATSQHFLQINYGVTSAEFGKQATLRTYASKVQPTIEKKMLEKYSSEELGEITFDDQEEVEFEIVIEESSQKRGRKSKRPIRQETSAPTPGTSTATSHSNQAQDNQRLEVDIPGDVERSQPDTENSAGISRISRSTSPGTSRGRKRRNVDPVDLSSLWKNLGSFKEFDEYCSKKLDADDDRNSLMQLIYVIVRTLLNIHPSLAVGPIDEETLQKDKLNVLTANKGDWKKIKNCITNICVTILYVETPASQRYVREFPIYVIMELEKRREKVMVS</sequence>
<organism evidence="2 3">
    <name type="scientific">Tetranychus urticae</name>
    <name type="common">Two-spotted spider mite</name>
    <dbReference type="NCBI Taxonomy" id="32264"/>
    <lineage>
        <taxon>Eukaryota</taxon>
        <taxon>Metazoa</taxon>
        <taxon>Ecdysozoa</taxon>
        <taxon>Arthropoda</taxon>
        <taxon>Chelicerata</taxon>
        <taxon>Arachnida</taxon>
        <taxon>Acari</taxon>
        <taxon>Acariformes</taxon>
        <taxon>Trombidiformes</taxon>
        <taxon>Prostigmata</taxon>
        <taxon>Eleutherengona</taxon>
        <taxon>Raphignathae</taxon>
        <taxon>Tetranychoidea</taxon>
        <taxon>Tetranychidae</taxon>
        <taxon>Tetranychus</taxon>
    </lineage>
</organism>
<feature type="compositionally biased region" description="Low complexity" evidence="1">
    <location>
        <begin position="145"/>
        <end position="159"/>
    </location>
</feature>
<dbReference type="Proteomes" id="UP000015104">
    <property type="component" value="Unassembled WGS sequence"/>
</dbReference>
<dbReference type="HOGENOM" id="CLU_832436_0_0_1"/>
<dbReference type="AlphaFoldDB" id="T1KBE4"/>
<reference evidence="2" key="2">
    <citation type="submission" date="2015-06" db="UniProtKB">
        <authorList>
            <consortium name="EnsemblMetazoa"/>
        </authorList>
    </citation>
    <scope>IDENTIFICATION</scope>
</reference>
<feature type="compositionally biased region" description="Low complexity" evidence="1">
    <location>
        <begin position="188"/>
        <end position="201"/>
    </location>
</feature>
<feature type="region of interest" description="Disordered" evidence="1">
    <location>
        <begin position="125"/>
        <end position="208"/>
    </location>
</feature>
<dbReference type="EnsemblMetazoa" id="tetur08g03800.1">
    <property type="protein sequence ID" value="tetur08g03800.1"/>
    <property type="gene ID" value="tetur08g03800"/>
</dbReference>
<evidence type="ECO:0000256" key="1">
    <source>
        <dbReference type="SAM" id="MobiDB-lite"/>
    </source>
</evidence>
<accession>T1KBE4</accession>
<keyword evidence="3" id="KW-1185">Reference proteome</keyword>
<feature type="compositionally biased region" description="Basic and acidic residues" evidence="1">
    <location>
        <begin position="166"/>
        <end position="181"/>
    </location>
</feature>
<evidence type="ECO:0000313" key="3">
    <source>
        <dbReference type="Proteomes" id="UP000015104"/>
    </source>
</evidence>
<reference evidence="3" key="1">
    <citation type="submission" date="2011-08" db="EMBL/GenBank/DDBJ databases">
        <authorList>
            <person name="Rombauts S."/>
        </authorList>
    </citation>
    <scope>NUCLEOTIDE SEQUENCE</scope>
    <source>
        <strain evidence="3">London</strain>
    </source>
</reference>
<name>T1KBE4_TETUR</name>